<reference evidence="2" key="2">
    <citation type="journal article" date="2015" name="Data Brief">
        <title>Shoot transcriptome of the giant reed, Arundo donax.</title>
        <authorList>
            <person name="Barrero R.A."/>
            <person name="Guerrero F.D."/>
            <person name="Moolhuijzen P."/>
            <person name="Goolsby J.A."/>
            <person name="Tidwell J."/>
            <person name="Bellgard S.E."/>
            <person name="Bellgard M.I."/>
        </authorList>
    </citation>
    <scope>NUCLEOTIDE SEQUENCE</scope>
    <source>
        <tissue evidence="2">Shoot tissue taken approximately 20 cm above the soil surface</tissue>
    </source>
</reference>
<feature type="chain" id="PRO_5002043413" evidence="1">
    <location>
        <begin position="19"/>
        <end position="37"/>
    </location>
</feature>
<feature type="signal peptide" evidence="1">
    <location>
        <begin position="1"/>
        <end position="18"/>
    </location>
</feature>
<proteinExistence type="predicted"/>
<sequence>MCVVWLFWLLLFLNAMICRSPTYSRKILQKRWQLSKM</sequence>
<name>A0A0A8YMU9_ARUDO</name>
<evidence type="ECO:0000256" key="1">
    <source>
        <dbReference type="SAM" id="SignalP"/>
    </source>
</evidence>
<evidence type="ECO:0000313" key="2">
    <source>
        <dbReference type="EMBL" id="JAD26943.1"/>
    </source>
</evidence>
<keyword evidence="1" id="KW-0732">Signal</keyword>
<organism evidence="2">
    <name type="scientific">Arundo donax</name>
    <name type="common">Giant reed</name>
    <name type="synonym">Donax arundinaceus</name>
    <dbReference type="NCBI Taxonomy" id="35708"/>
    <lineage>
        <taxon>Eukaryota</taxon>
        <taxon>Viridiplantae</taxon>
        <taxon>Streptophyta</taxon>
        <taxon>Embryophyta</taxon>
        <taxon>Tracheophyta</taxon>
        <taxon>Spermatophyta</taxon>
        <taxon>Magnoliopsida</taxon>
        <taxon>Liliopsida</taxon>
        <taxon>Poales</taxon>
        <taxon>Poaceae</taxon>
        <taxon>PACMAD clade</taxon>
        <taxon>Arundinoideae</taxon>
        <taxon>Arundineae</taxon>
        <taxon>Arundo</taxon>
    </lineage>
</organism>
<protein>
    <submittedName>
        <fullName evidence="2">Uncharacterized protein</fullName>
    </submittedName>
</protein>
<dbReference type="AlphaFoldDB" id="A0A0A8YMU9"/>
<reference evidence="2" key="1">
    <citation type="submission" date="2014-09" db="EMBL/GenBank/DDBJ databases">
        <authorList>
            <person name="Magalhaes I.L.F."/>
            <person name="Oliveira U."/>
            <person name="Santos F.R."/>
            <person name="Vidigal T.H.D.A."/>
            <person name="Brescovit A.D."/>
            <person name="Santos A.J."/>
        </authorList>
    </citation>
    <scope>NUCLEOTIDE SEQUENCE</scope>
    <source>
        <tissue evidence="2">Shoot tissue taken approximately 20 cm above the soil surface</tissue>
    </source>
</reference>
<dbReference type="EMBL" id="GBRH01270952">
    <property type="protein sequence ID" value="JAD26943.1"/>
    <property type="molecule type" value="Transcribed_RNA"/>
</dbReference>
<accession>A0A0A8YMU9</accession>